<sequence>MSDTHSDAKDKQAKTELPAKPARDPFARMRVADLYWIQLKPIYKNRKITQPERLARVTVFQDQAAHLEVFRLQIQLENESLVEGANHMEVLVDHKNQRVRFAPVSGLRMQPAQRGMGGFLLAQLIEWCQRRYGDYTVAPIQLQDANTAGEEASQVRGKLLTRAGFEVSEPDDPTAVGQARAAKVNELISQWNSERIGVLHVAELLGQLRDQEALNLKQSAQTAQLQRTIDHYQSNDTGQRFAIGCLIVFAVFQALMLLWVVLS</sequence>
<gene>
    <name evidence="3" type="ORF">GCM10007418_29850</name>
</gene>
<name>A0ABQ1Q0C0_9GAMM</name>
<evidence type="ECO:0000256" key="2">
    <source>
        <dbReference type="SAM" id="Phobius"/>
    </source>
</evidence>
<comment type="caution">
    <text evidence="3">The sequence shown here is derived from an EMBL/GenBank/DDBJ whole genome shotgun (WGS) entry which is preliminary data.</text>
</comment>
<dbReference type="RefSeq" id="WP_150278930.1">
    <property type="nucleotide sequence ID" value="NZ_BMFF01000007.1"/>
</dbReference>
<protein>
    <recommendedName>
        <fullName evidence="5">N-acetyltransferase domain-containing protein</fullName>
    </recommendedName>
</protein>
<dbReference type="Proteomes" id="UP000638188">
    <property type="component" value="Unassembled WGS sequence"/>
</dbReference>
<feature type="region of interest" description="Disordered" evidence="1">
    <location>
        <begin position="1"/>
        <end position="22"/>
    </location>
</feature>
<keyword evidence="2" id="KW-1133">Transmembrane helix</keyword>
<reference evidence="4" key="1">
    <citation type="journal article" date="2019" name="Int. J. Syst. Evol. Microbiol.">
        <title>The Global Catalogue of Microorganisms (GCM) 10K type strain sequencing project: providing services to taxonomists for standard genome sequencing and annotation.</title>
        <authorList>
            <consortium name="The Broad Institute Genomics Platform"/>
            <consortium name="The Broad Institute Genome Sequencing Center for Infectious Disease"/>
            <person name="Wu L."/>
            <person name="Ma J."/>
        </authorList>
    </citation>
    <scope>NUCLEOTIDE SEQUENCE [LARGE SCALE GENOMIC DNA]</scope>
    <source>
        <strain evidence="4">CGMCC 1.12482</strain>
    </source>
</reference>
<feature type="transmembrane region" description="Helical" evidence="2">
    <location>
        <begin position="241"/>
        <end position="262"/>
    </location>
</feature>
<dbReference type="EMBL" id="BMFF01000007">
    <property type="protein sequence ID" value="GGD08788.1"/>
    <property type="molecule type" value="Genomic_DNA"/>
</dbReference>
<proteinExistence type="predicted"/>
<organism evidence="3 4">
    <name type="scientific">Halopseudomonas salina</name>
    <dbReference type="NCBI Taxonomy" id="1323744"/>
    <lineage>
        <taxon>Bacteria</taxon>
        <taxon>Pseudomonadati</taxon>
        <taxon>Pseudomonadota</taxon>
        <taxon>Gammaproteobacteria</taxon>
        <taxon>Pseudomonadales</taxon>
        <taxon>Pseudomonadaceae</taxon>
        <taxon>Halopseudomonas</taxon>
    </lineage>
</organism>
<evidence type="ECO:0000313" key="4">
    <source>
        <dbReference type="Proteomes" id="UP000638188"/>
    </source>
</evidence>
<keyword evidence="4" id="KW-1185">Reference proteome</keyword>
<evidence type="ECO:0000256" key="1">
    <source>
        <dbReference type="SAM" id="MobiDB-lite"/>
    </source>
</evidence>
<keyword evidence="2" id="KW-0472">Membrane</keyword>
<accession>A0ABQ1Q0C0</accession>
<feature type="compositionally biased region" description="Basic and acidic residues" evidence="1">
    <location>
        <begin position="1"/>
        <end position="14"/>
    </location>
</feature>
<evidence type="ECO:0000313" key="3">
    <source>
        <dbReference type="EMBL" id="GGD08788.1"/>
    </source>
</evidence>
<evidence type="ECO:0008006" key="5">
    <source>
        <dbReference type="Google" id="ProtNLM"/>
    </source>
</evidence>
<keyword evidence="2" id="KW-0812">Transmembrane</keyword>